<dbReference type="EMBL" id="JACXVP010000004">
    <property type="protein sequence ID" value="KAG5609010.1"/>
    <property type="molecule type" value="Genomic_DNA"/>
</dbReference>
<reference evidence="1 2" key="1">
    <citation type="submission" date="2020-09" db="EMBL/GenBank/DDBJ databases">
        <title>De no assembly of potato wild relative species, Solanum commersonii.</title>
        <authorList>
            <person name="Cho K."/>
        </authorList>
    </citation>
    <scope>NUCLEOTIDE SEQUENCE [LARGE SCALE GENOMIC DNA]</scope>
    <source>
        <strain evidence="1">LZ3.2</strain>
        <tissue evidence="1">Leaf</tissue>
    </source>
</reference>
<feature type="non-terminal residue" evidence="1">
    <location>
        <position position="1"/>
    </location>
</feature>
<name>A0A9J5Z8M9_SOLCO</name>
<keyword evidence="2" id="KW-1185">Reference proteome</keyword>
<organism evidence="1 2">
    <name type="scientific">Solanum commersonii</name>
    <name type="common">Commerson's wild potato</name>
    <name type="synonym">Commerson's nightshade</name>
    <dbReference type="NCBI Taxonomy" id="4109"/>
    <lineage>
        <taxon>Eukaryota</taxon>
        <taxon>Viridiplantae</taxon>
        <taxon>Streptophyta</taxon>
        <taxon>Embryophyta</taxon>
        <taxon>Tracheophyta</taxon>
        <taxon>Spermatophyta</taxon>
        <taxon>Magnoliopsida</taxon>
        <taxon>eudicotyledons</taxon>
        <taxon>Gunneridae</taxon>
        <taxon>Pentapetalae</taxon>
        <taxon>asterids</taxon>
        <taxon>lamiids</taxon>
        <taxon>Solanales</taxon>
        <taxon>Solanaceae</taxon>
        <taxon>Solanoideae</taxon>
        <taxon>Solaneae</taxon>
        <taxon>Solanum</taxon>
    </lineage>
</organism>
<protein>
    <submittedName>
        <fullName evidence="1">Uncharacterized protein</fullName>
    </submittedName>
</protein>
<gene>
    <name evidence="1" type="ORF">H5410_020291</name>
</gene>
<sequence>MRCGEARPLRLFPARWGDASSTISSEVWRIQKDVPWQSKGDWRRDVISQVPTPRDLRDLRELRHCCS</sequence>
<comment type="caution">
    <text evidence="1">The sequence shown here is derived from an EMBL/GenBank/DDBJ whole genome shotgun (WGS) entry which is preliminary data.</text>
</comment>
<evidence type="ECO:0000313" key="1">
    <source>
        <dbReference type="EMBL" id="KAG5609010.1"/>
    </source>
</evidence>
<dbReference type="AlphaFoldDB" id="A0A9J5Z8M9"/>
<evidence type="ECO:0000313" key="2">
    <source>
        <dbReference type="Proteomes" id="UP000824120"/>
    </source>
</evidence>
<accession>A0A9J5Z8M9</accession>
<proteinExistence type="predicted"/>
<dbReference type="Proteomes" id="UP000824120">
    <property type="component" value="Chromosome 4"/>
</dbReference>